<dbReference type="CDD" id="cd01285">
    <property type="entry name" value="nucleoside_deaminase"/>
    <property type="match status" value="1"/>
</dbReference>
<dbReference type="InterPro" id="IPR016193">
    <property type="entry name" value="Cytidine_deaminase-like"/>
</dbReference>
<evidence type="ECO:0000256" key="5">
    <source>
        <dbReference type="ARBA" id="ARBA00022801"/>
    </source>
</evidence>
<reference evidence="10 11" key="1">
    <citation type="submission" date="2013-11" db="EMBL/GenBank/DDBJ databases">
        <title>Genomic analysis of Pelistega sp. HM-7.</title>
        <authorList>
            <person name="Kumbhare S.V."/>
            <person name="Shetty S.A."/>
            <person name="Sharma O."/>
            <person name="Dhotre D.P."/>
        </authorList>
    </citation>
    <scope>NUCLEOTIDE SEQUENCE [LARGE SCALE GENOMIC DNA]</scope>
    <source>
        <strain evidence="10 11">HM-7</strain>
    </source>
</reference>
<dbReference type="FunFam" id="3.40.140.10:FF:000005">
    <property type="entry name" value="tRNA-specific adenosine deaminase"/>
    <property type="match status" value="1"/>
</dbReference>
<evidence type="ECO:0000256" key="4">
    <source>
        <dbReference type="ARBA" id="ARBA00022723"/>
    </source>
</evidence>
<dbReference type="InterPro" id="IPR002125">
    <property type="entry name" value="CMP_dCMP_dom"/>
</dbReference>
<keyword evidence="11" id="KW-1185">Reference proteome</keyword>
<feature type="binding site" evidence="8">
    <location>
        <position position="105"/>
    </location>
    <ligand>
        <name>Zn(2+)</name>
        <dbReference type="ChEBI" id="CHEBI:29105"/>
        <note>catalytic</note>
    </ligand>
</feature>
<dbReference type="GO" id="GO:0008270">
    <property type="term" value="F:zinc ion binding"/>
    <property type="evidence" value="ECO:0007669"/>
    <property type="project" value="UniProtKB-UniRule"/>
</dbReference>
<name>V8G7G5_9BURK</name>
<dbReference type="GO" id="GO:0052717">
    <property type="term" value="F:tRNA-specific adenosine-34 deaminase activity"/>
    <property type="evidence" value="ECO:0007669"/>
    <property type="project" value="UniProtKB-UniRule"/>
</dbReference>
<evidence type="ECO:0000313" key="10">
    <source>
        <dbReference type="EMBL" id="ETD72365.1"/>
    </source>
</evidence>
<evidence type="ECO:0000256" key="1">
    <source>
        <dbReference type="ARBA" id="ARBA00010669"/>
    </source>
</evidence>
<dbReference type="PROSITE" id="PS00903">
    <property type="entry name" value="CYT_DCMP_DEAMINASES_1"/>
    <property type="match status" value="1"/>
</dbReference>
<dbReference type="InterPro" id="IPR028883">
    <property type="entry name" value="tRNA_aden_deaminase"/>
</dbReference>
<dbReference type="PANTHER" id="PTHR11079:SF202">
    <property type="entry name" value="TRNA-SPECIFIC ADENOSINE DEAMINASE"/>
    <property type="match status" value="1"/>
</dbReference>
<protein>
    <recommendedName>
        <fullName evidence="8">tRNA-specific adenosine deaminase</fullName>
        <ecNumber evidence="8">3.5.4.33</ecNumber>
    </recommendedName>
</protein>
<accession>V8G7G5</accession>
<keyword evidence="4 8" id="KW-0479">Metal-binding</keyword>
<dbReference type="SUPFAM" id="SSF53927">
    <property type="entry name" value="Cytidine deaminase-like"/>
    <property type="match status" value="1"/>
</dbReference>
<dbReference type="OrthoDB" id="9802676at2"/>
<feature type="domain" description="CMP/dCMP-type deaminase" evidence="9">
    <location>
        <begin position="23"/>
        <end position="151"/>
    </location>
</feature>
<evidence type="ECO:0000256" key="6">
    <source>
        <dbReference type="ARBA" id="ARBA00022833"/>
    </source>
</evidence>
<comment type="caution">
    <text evidence="10">The sequence shown here is derived from an EMBL/GenBank/DDBJ whole genome shotgun (WGS) entry which is preliminary data.</text>
</comment>
<dbReference type="InterPro" id="IPR016192">
    <property type="entry name" value="APOBEC/CMP_deaminase_Zn-bd"/>
</dbReference>
<dbReference type="GO" id="GO:0002100">
    <property type="term" value="P:tRNA wobble adenosine to inosine editing"/>
    <property type="evidence" value="ECO:0007669"/>
    <property type="project" value="UniProtKB-UniRule"/>
</dbReference>
<keyword evidence="3 8" id="KW-0819">tRNA processing</keyword>
<evidence type="ECO:0000256" key="8">
    <source>
        <dbReference type="HAMAP-Rule" id="MF_00972"/>
    </source>
</evidence>
<dbReference type="PATRIC" id="fig|1414851.3.peg.892"/>
<dbReference type="NCBIfam" id="NF008113">
    <property type="entry name" value="PRK10860.1"/>
    <property type="match status" value="1"/>
</dbReference>
<evidence type="ECO:0000313" key="11">
    <source>
        <dbReference type="Proteomes" id="UP000018766"/>
    </source>
</evidence>
<dbReference type="HAMAP" id="MF_00972">
    <property type="entry name" value="tRNA_aden_deaminase"/>
    <property type="match status" value="1"/>
</dbReference>
<proteinExistence type="inferred from homology"/>
<dbReference type="AlphaFoldDB" id="V8G7G5"/>
<organism evidence="10 11">
    <name type="scientific">Pelistega indica</name>
    <dbReference type="NCBI Taxonomy" id="1414851"/>
    <lineage>
        <taxon>Bacteria</taxon>
        <taxon>Pseudomonadati</taxon>
        <taxon>Pseudomonadota</taxon>
        <taxon>Betaproteobacteria</taxon>
        <taxon>Burkholderiales</taxon>
        <taxon>Alcaligenaceae</taxon>
        <taxon>Pelistega</taxon>
    </lineage>
</organism>
<feature type="binding site" evidence="8">
    <location>
        <position position="108"/>
    </location>
    <ligand>
        <name>Zn(2+)</name>
        <dbReference type="ChEBI" id="CHEBI:29105"/>
        <note>catalytic</note>
    </ligand>
</feature>
<comment type="similarity">
    <text evidence="1">Belongs to the cytidine and deoxycytidylate deaminase family. ADAT2 subfamily.</text>
</comment>
<comment type="subunit">
    <text evidence="2 8">Homodimer.</text>
</comment>
<keyword evidence="6 8" id="KW-0862">Zinc</keyword>
<dbReference type="Proteomes" id="UP000018766">
    <property type="component" value="Unassembled WGS sequence"/>
</dbReference>
<feature type="binding site" evidence="8">
    <location>
        <position position="75"/>
    </location>
    <ligand>
        <name>Zn(2+)</name>
        <dbReference type="ChEBI" id="CHEBI:29105"/>
        <note>catalytic</note>
    </ligand>
</feature>
<sequence length="182" mass="19934">MVSANDTVNIAYANNDGSNDNGSSNHYYMRQALEQAYLAYQQGEIPVGAVVVSANGEIIGKGYNRTIMDADPTAHAEIMALRMAAKAMGNYRLTGCKLYVSLEPCMMCLGAILHSRLSEIVFAARDVKTGACGGVIDIHANHQLNHQTRVSMGILQEESTALLRQFFKERRQGKNHVNTNKV</sequence>
<gene>
    <name evidence="8" type="primary">tadA</name>
    <name evidence="10" type="ORF">V757_04440</name>
</gene>
<dbReference type="EC" id="3.5.4.33" evidence="8"/>
<feature type="active site" description="Proton donor" evidence="8">
    <location>
        <position position="77"/>
    </location>
</feature>
<keyword evidence="5 8" id="KW-0378">Hydrolase</keyword>
<evidence type="ECO:0000259" key="9">
    <source>
        <dbReference type="PROSITE" id="PS51747"/>
    </source>
</evidence>
<dbReference type="Pfam" id="PF00383">
    <property type="entry name" value="dCMP_cyt_deam_1"/>
    <property type="match status" value="1"/>
</dbReference>
<dbReference type="PROSITE" id="PS51747">
    <property type="entry name" value="CYT_DCMP_DEAMINASES_2"/>
    <property type="match status" value="1"/>
</dbReference>
<evidence type="ECO:0000256" key="7">
    <source>
        <dbReference type="ARBA" id="ARBA00048045"/>
    </source>
</evidence>
<comment type="function">
    <text evidence="8">Catalyzes the deamination of adenosine to inosine at the wobble position 34 of tRNA(Arg2).</text>
</comment>
<comment type="catalytic activity">
    <reaction evidence="7 8">
        <text>adenosine(34) in tRNA + H2O + H(+) = inosine(34) in tRNA + NH4(+)</text>
        <dbReference type="Rhea" id="RHEA:43168"/>
        <dbReference type="Rhea" id="RHEA-COMP:10373"/>
        <dbReference type="Rhea" id="RHEA-COMP:10374"/>
        <dbReference type="ChEBI" id="CHEBI:15377"/>
        <dbReference type="ChEBI" id="CHEBI:15378"/>
        <dbReference type="ChEBI" id="CHEBI:28938"/>
        <dbReference type="ChEBI" id="CHEBI:74411"/>
        <dbReference type="ChEBI" id="CHEBI:82852"/>
        <dbReference type="EC" id="3.5.4.33"/>
    </reaction>
</comment>
<evidence type="ECO:0000256" key="2">
    <source>
        <dbReference type="ARBA" id="ARBA00011738"/>
    </source>
</evidence>
<dbReference type="Gene3D" id="3.40.140.10">
    <property type="entry name" value="Cytidine Deaminase, domain 2"/>
    <property type="match status" value="1"/>
</dbReference>
<evidence type="ECO:0000256" key="3">
    <source>
        <dbReference type="ARBA" id="ARBA00022694"/>
    </source>
</evidence>
<dbReference type="PANTHER" id="PTHR11079">
    <property type="entry name" value="CYTOSINE DEAMINASE FAMILY MEMBER"/>
    <property type="match status" value="1"/>
</dbReference>
<dbReference type="EMBL" id="AYSV01000067">
    <property type="protein sequence ID" value="ETD72365.1"/>
    <property type="molecule type" value="Genomic_DNA"/>
</dbReference>
<comment type="cofactor">
    <cofactor evidence="8">
        <name>Zn(2+)</name>
        <dbReference type="ChEBI" id="CHEBI:29105"/>
    </cofactor>
    <text evidence="8">Binds 1 zinc ion per subunit.</text>
</comment>